<dbReference type="InterPro" id="IPR001959">
    <property type="entry name" value="Transposase"/>
</dbReference>
<keyword evidence="4" id="KW-0479">Metal-binding</keyword>
<dbReference type="STRING" id="40754.THII_1147"/>
<accession>A0A090AEQ7</accession>
<dbReference type="InterPro" id="IPR051399">
    <property type="entry name" value="RNA-guided_DNA_endo/Transpos"/>
</dbReference>
<comment type="similarity">
    <text evidence="2">In the N-terminal section; belongs to the transposase 2 family.</text>
</comment>
<protein>
    <submittedName>
        <fullName evidence="11">Transposase OrfB</fullName>
    </submittedName>
</protein>
<keyword evidence="5" id="KW-0862">Zinc</keyword>
<dbReference type="InterPro" id="IPR021027">
    <property type="entry name" value="Transposase_put_HTH"/>
</dbReference>
<feature type="domain" description="Transposase putative helix-turn-helix" evidence="10">
    <location>
        <begin position="1"/>
        <end position="43"/>
    </location>
</feature>
<evidence type="ECO:0000259" key="9">
    <source>
        <dbReference type="Pfam" id="PF07282"/>
    </source>
</evidence>
<gene>
    <name evidence="11" type="ORF">THII_1147</name>
</gene>
<dbReference type="PANTHER" id="PTHR30405:SF25">
    <property type="entry name" value="RNA-GUIDED DNA ENDONUCLEASE INSQ-RELATED"/>
    <property type="match status" value="1"/>
</dbReference>
<dbReference type="GO" id="GO:0006310">
    <property type="term" value="P:DNA recombination"/>
    <property type="evidence" value="ECO:0007669"/>
    <property type="project" value="UniProtKB-KW"/>
</dbReference>
<evidence type="ECO:0000256" key="1">
    <source>
        <dbReference type="ARBA" id="ARBA00008761"/>
    </source>
</evidence>
<keyword evidence="12" id="KW-1185">Reference proteome</keyword>
<comment type="similarity">
    <text evidence="1">In the C-terminal section; belongs to the transposase 35 family.</text>
</comment>
<evidence type="ECO:0000259" key="10">
    <source>
        <dbReference type="Pfam" id="PF12323"/>
    </source>
</evidence>
<keyword evidence="6" id="KW-0238">DNA-binding</keyword>
<dbReference type="AlphaFoldDB" id="A0A090AEQ7"/>
<dbReference type="NCBIfam" id="TIGR01766">
    <property type="entry name" value="IS200/IS605 family accessory protein TnpB-like domain"/>
    <property type="match status" value="1"/>
</dbReference>
<evidence type="ECO:0000256" key="6">
    <source>
        <dbReference type="ARBA" id="ARBA00023125"/>
    </source>
</evidence>
<evidence type="ECO:0000256" key="2">
    <source>
        <dbReference type="ARBA" id="ARBA00011044"/>
    </source>
</evidence>
<evidence type="ECO:0000259" key="8">
    <source>
        <dbReference type="Pfam" id="PF01385"/>
    </source>
</evidence>
<name>A0A090AEQ7_9GAMM</name>
<dbReference type="EMBL" id="AP014633">
    <property type="protein sequence ID" value="BAP55444.1"/>
    <property type="molecule type" value="Genomic_DNA"/>
</dbReference>
<dbReference type="NCBIfam" id="NF040570">
    <property type="entry name" value="guided_TnpB"/>
    <property type="match status" value="1"/>
</dbReference>
<organism evidence="11 12">
    <name type="scientific">Thioploca ingrica</name>
    <dbReference type="NCBI Taxonomy" id="40754"/>
    <lineage>
        <taxon>Bacteria</taxon>
        <taxon>Pseudomonadati</taxon>
        <taxon>Pseudomonadota</taxon>
        <taxon>Gammaproteobacteria</taxon>
        <taxon>Thiotrichales</taxon>
        <taxon>Thiotrichaceae</taxon>
        <taxon>Thioploca</taxon>
    </lineage>
</organism>
<dbReference type="KEGG" id="tig:THII_1147"/>
<dbReference type="HOGENOM" id="CLU_032903_0_2_6"/>
<dbReference type="Proteomes" id="UP000031623">
    <property type="component" value="Chromosome"/>
</dbReference>
<dbReference type="Pfam" id="PF01385">
    <property type="entry name" value="OrfB_IS605"/>
    <property type="match status" value="1"/>
</dbReference>
<feature type="domain" description="Probable transposase IS891/IS1136/IS1341" evidence="8">
    <location>
        <begin position="165"/>
        <end position="280"/>
    </location>
</feature>
<proteinExistence type="inferred from homology"/>
<dbReference type="GO" id="GO:0003677">
    <property type="term" value="F:DNA binding"/>
    <property type="evidence" value="ECO:0007669"/>
    <property type="project" value="UniProtKB-KW"/>
</dbReference>
<dbReference type="PANTHER" id="PTHR30405">
    <property type="entry name" value="TRANSPOSASE"/>
    <property type="match status" value="1"/>
</dbReference>
<dbReference type="Pfam" id="PF07282">
    <property type="entry name" value="Cas12f1-like_TNB"/>
    <property type="match status" value="1"/>
</dbReference>
<keyword evidence="7" id="KW-0233">DNA recombination</keyword>
<dbReference type="Pfam" id="PF12323">
    <property type="entry name" value="HTH_OrfB_IS605"/>
    <property type="match status" value="1"/>
</dbReference>
<dbReference type="GO" id="GO:0046872">
    <property type="term" value="F:metal ion binding"/>
    <property type="evidence" value="ECO:0007669"/>
    <property type="project" value="UniProtKB-KW"/>
</dbReference>
<evidence type="ECO:0000256" key="7">
    <source>
        <dbReference type="ARBA" id="ARBA00023172"/>
    </source>
</evidence>
<evidence type="ECO:0000256" key="3">
    <source>
        <dbReference type="ARBA" id="ARBA00022578"/>
    </source>
</evidence>
<keyword evidence="3" id="KW-0815">Transposition</keyword>
<dbReference type="GO" id="GO:0032196">
    <property type="term" value="P:transposition"/>
    <property type="evidence" value="ECO:0007669"/>
    <property type="project" value="UniProtKB-KW"/>
</dbReference>
<dbReference type="InterPro" id="IPR010095">
    <property type="entry name" value="Cas12f1-like_TNB"/>
</dbReference>
<evidence type="ECO:0000256" key="5">
    <source>
        <dbReference type="ARBA" id="ARBA00022833"/>
    </source>
</evidence>
<feature type="domain" description="Cas12f1-like TNB" evidence="9">
    <location>
        <begin position="292"/>
        <end position="329"/>
    </location>
</feature>
<reference evidence="11 12" key="1">
    <citation type="journal article" date="2014" name="ISME J.">
        <title>Ecophysiology of Thioploca ingrica as revealed by the complete genome sequence supplemented with proteomic evidence.</title>
        <authorList>
            <person name="Kojima H."/>
            <person name="Ogura Y."/>
            <person name="Yamamoto N."/>
            <person name="Togashi T."/>
            <person name="Mori H."/>
            <person name="Watanabe T."/>
            <person name="Nemoto F."/>
            <person name="Kurokawa K."/>
            <person name="Hayashi T."/>
            <person name="Fukui M."/>
        </authorList>
    </citation>
    <scope>NUCLEOTIDE SEQUENCE [LARGE SCALE GENOMIC DNA]</scope>
</reference>
<evidence type="ECO:0000313" key="12">
    <source>
        <dbReference type="Proteomes" id="UP000031623"/>
    </source>
</evidence>
<sequence>MIIAHKIALDLNNKQATYCAKAAGVARFAYNWALATWNTQYQAWQADNTNPKPSETALRRQLNAIKREQFPWMLAVTKNAPQMAIINLGKAFKNFLATRAKYPTFKKKGRHDRFTITNDQISIEDSRIRIPILGWVRMRESLRFNGKILAATVSRRADRWFVSISVDTEDQTHLPTAENQGIVGVDLGVKALATLSNGEVFTGPKPLKRLMTRLKRLSRSLSRKVKGSNNRHRAKGKLARLHARITAIRADSLHQLTTSITRRFHTIGIEDLNVKGMRQNRKLSRAINDMGFFEFRRQLEYKAQMRGGLVKIVDRWYPSSKTCSVCGSIQESLPLSVRE</sequence>
<evidence type="ECO:0000313" key="11">
    <source>
        <dbReference type="EMBL" id="BAP55444.1"/>
    </source>
</evidence>
<evidence type="ECO:0000256" key="4">
    <source>
        <dbReference type="ARBA" id="ARBA00022723"/>
    </source>
</evidence>